<dbReference type="InterPro" id="IPR052550">
    <property type="entry name" value="Pyrimidine_5'-ntase_YjjG"/>
</dbReference>
<comment type="caution">
    <text evidence="1">The sequence shown here is derived from an EMBL/GenBank/DDBJ whole genome shotgun (WGS) entry which is preliminary data.</text>
</comment>
<dbReference type="SUPFAM" id="SSF56784">
    <property type="entry name" value="HAD-like"/>
    <property type="match status" value="1"/>
</dbReference>
<organism evidence="1 2">
    <name type="scientific">Falsiporphyromonas endometrii</name>
    <dbReference type="NCBI Taxonomy" id="1387297"/>
    <lineage>
        <taxon>Bacteria</taxon>
        <taxon>Pseudomonadati</taxon>
        <taxon>Bacteroidota</taxon>
        <taxon>Bacteroidia</taxon>
        <taxon>Bacteroidales</taxon>
        <taxon>Porphyromonadaceae</taxon>
        <taxon>Falsiporphyromonas</taxon>
    </lineage>
</organism>
<name>A0ABV9K8H1_9PORP</name>
<evidence type="ECO:0000313" key="1">
    <source>
        <dbReference type="EMBL" id="MFC4666243.1"/>
    </source>
</evidence>
<dbReference type="Gene3D" id="1.10.150.240">
    <property type="entry name" value="Putative phosphatase, domain 2"/>
    <property type="match status" value="1"/>
</dbReference>
<dbReference type="NCBIfam" id="TIGR02254">
    <property type="entry name" value="YjjG_YfnB"/>
    <property type="match status" value="1"/>
</dbReference>
<dbReference type="Proteomes" id="UP001596020">
    <property type="component" value="Unassembled WGS sequence"/>
</dbReference>
<dbReference type="PANTHER" id="PTHR47478:SF1">
    <property type="entry name" value="PYRIMIDINE 5'-NUCLEOTIDASE YJJG"/>
    <property type="match status" value="1"/>
</dbReference>
<dbReference type="InterPro" id="IPR006439">
    <property type="entry name" value="HAD-SF_hydro_IA"/>
</dbReference>
<keyword evidence="1" id="KW-0378">Hydrolase</keyword>
<dbReference type="SFLD" id="SFLDS00003">
    <property type="entry name" value="Haloacid_Dehalogenase"/>
    <property type="match status" value="1"/>
</dbReference>
<dbReference type="SFLD" id="SFLDG01129">
    <property type="entry name" value="C1.5:_HAD__Beta-PGM__Phosphata"/>
    <property type="match status" value="1"/>
</dbReference>
<reference evidence="2" key="1">
    <citation type="journal article" date="2019" name="Int. J. Syst. Evol. Microbiol.">
        <title>The Global Catalogue of Microorganisms (GCM) 10K type strain sequencing project: providing services to taxonomists for standard genome sequencing and annotation.</title>
        <authorList>
            <consortium name="The Broad Institute Genomics Platform"/>
            <consortium name="The Broad Institute Genome Sequencing Center for Infectious Disease"/>
            <person name="Wu L."/>
            <person name="Ma J."/>
        </authorList>
    </citation>
    <scope>NUCLEOTIDE SEQUENCE [LARGE SCALE GENOMIC DNA]</scope>
    <source>
        <strain evidence="2">CGMCC 4.7357</strain>
    </source>
</reference>
<keyword evidence="2" id="KW-1185">Reference proteome</keyword>
<accession>A0ABV9K8H1</accession>
<dbReference type="InterPro" id="IPR023198">
    <property type="entry name" value="PGP-like_dom2"/>
</dbReference>
<evidence type="ECO:0000313" key="2">
    <source>
        <dbReference type="Proteomes" id="UP001596020"/>
    </source>
</evidence>
<dbReference type="NCBIfam" id="TIGR01549">
    <property type="entry name" value="HAD-SF-IA-v1"/>
    <property type="match status" value="1"/>
</dbReference>
<protein>
    <submittedName>
        <fullName evidence="1">YjjG family noncanonical pyrimidine nucleotidase</fullName>
        <ecNumber evidence="1">3.1.3.5</ecNumber>
    </submittedName>
</protein>
<gene>
    <name evidence="1" type="ORF">ACFO3G_06480</name>
</gene>
<dbReference type="Gene3D" id="3.40.50.1000">
    <property type="entry name" value="HAD superfamily/HAD-like"/>
    <property type="match status" value="1"/>
</dbReference>
<dbReference type="InterPro" id="IPR011951">
    <property type="entry name" value="HAD-SF_hydro_IA_YjjG/PynA"/>
</dbReference>
<dbReference type="GO" id="GO:0008253">
    <property type="term" value="F:5'-nucleotidase activity"/>
    <property type="evidence" value="ECO:0007669"/>
    <property type="project" value="UniProtKB-EC"/>
</dbReference>
<proteinExistence type="predicted"/>
<dbReference type="PANTHER" id="PTHR47478">
    <property type="match status" value="1"/>
</dbReference>
<dbReference type="RefSeq" id="WP_380079119.1">
    <property type="nucleotide sequence ID" value="NZ_JBHSGO010000186.1"/>
</dbReference>
<dbReference type="InterPro" id="IPR023214">
    <property type="entry name" value="HAD_sf"/>
</dbReference>
<dbReference type="InterPro" id="IPR036412">
    <property type="entry name" value="HAD-like_sf"/>
</dbReference>
<dbReference type="EMBL" id="JBHSGO010000186">
    <property type="protein sequence ID" value="MFC4666243.1"/>
    <property type="molecule type" value="Genomic_DNA"/>
</dbReference>
<dbReference type="Pfam" id="PF00702">
    <property type="entry name" value="Hydrolase"/>
    <property type="match status" value="1"/>
</dbReference>
<sequence>MIKNIFVDLDDTLWDTFNNNKECLNEVYADLGWGRHFASFETFFEKYYCINDRLWGEYRKGLINKNELTLTRFREPLEGVISLTDEEILMINDRFLASSASKTGVVEGALEVLEYLHNRYKIVVVSNGFREVQDAKLRNSGLAPFVDFMVLSEDVGINKPHKMIFDRALSTCRGRRAETVMIGDSWDADIVGAHNAKIPSVWFNPYKLNMPEDGTTRPVRQIAKLRDCLEFL</sequence>
<dbReference type="EC" id="3.1.3.5" evidence="1"/>